<organism evidence="3 4">
    <name type="scientific">Microbacterium alkaliflavum</name>
    <dbReference type="NCBI Taxonomy" id="3248839"/>
    <lineage>
        <taxon>Bacteria</taxon>
        <taxon>Bacillati</taxon>
        <taxon>Actinomycetota</taxon>
        <taxon>Actinomycetes</taxon>
        <taxon>Micrococcales</taxon>
        <taxon>Microbacteriaceae</taxon>
        <taxon>Microbacterium</taxon>
    </lineage>
</organism>
<keyword evidence="2" id="KW-0812">Transmembrane</keyword>
<feature type="transmembrane region" description="Helical" evidence="2">
    <location>
        <begin position="88"/>
        <end position="109"/>
    </location>
</feature>
<name>A0ABW7QCN6_9MICO</name>
<keyword evidence="2" id="KW-1133">Transmembrane helix</keyword>
<feature type="transmembrane region" description="Helical" evidence="2">
    <location>
        <begin position="162"/>
        <end position="183"/>
    </location>
</feature>
<dbReference type="Proteomes" id="UP001610861">
    <property type="component" value="Unassembled WGS sequence"/>
</dbReference>
<reference evidence="3 4" key="1">
    <citation type="submission" date="2024-09" db="EMBL/GenBank/DDBJ databases">
        <authorList>
            <person name="Pan X."/>
        </authorList>
    </citation>
    <scope>NUCLEOTIDE SEQUENCE [LARGE SCALE GENOMIC DNA]</scope>
    <source>
        <strain evidence="3 4">B2969</strain>
    </source>
</reference>
<evidence type="ECO:0000313" key="3">
    <source>
        <dbReference type="EMBL" id="MFH8251977.1"/>
    </source>
</evidence>
<evidence type="ECO:0008006" key="5">
    <source>
        <dbReference type="Google" id="ProtNLM"/>
    </source>
</evidence>
<gene>
    <name evidence="3" type="ORF">ACH3VR_16550</name>
</gene>
<comment type="caution">
    <text evidence="3">The sequence shown here is derived from an EMBL/GenBank/DDBJ whole genome shotgun (WGS) entry which is preliminary data.</text>
</comment>
<proteinExistence type="predicted"/>
<evidence type="ECO:0000256" key="1">
    <source>
        <dbReference type="SAM" id="MobiDB-lite"/>
    </source>
</evidence>
<feature type="region of interest" description="Disordered" evidence="1">
    <location>
        <begin position="1"/>
        <end position="24"/>
    </location>
</feature>
<evidence type="ECO:0000256" key="2">
    <source>
        <dbReference type="SAM" id="Phobius"/>
    </source>
</evidence>
<feature type="transmembrane region" description="Helical" evidence="2">
    <location>
        <begin position="42"/>
        <end position="67"/>
    </location>
</feature>
<evidence type="ECO:0000313" key="4">
    <source>
        <dbReference type="Proteomes" id="UP001610861"/>
    </source>
</evidence>
<sequence>MDRKQLKAARRDDVSGAGPTLEERPPARFPGMAGAFAFFGEVLATGLLILAAGILVVTLPAALAAGIRHLRRYLAAEGSPVRLFWSDLKAAIVGGLLVGFAVVVLSLVLALDIVLANSGALPGGPVIGAVGWAGLVATATALLFAAAAWTPEHGWRGAVRSIPSAATADAIGTLYLAAAAFFVGLSAWMLPPLVIPALGCAALAVIAIPARRRRTS</sequence>
<keyword evidence="4" id="KW-1185">Reference proteome</keyword>
<feature type="transmembrane region" description="Helical" evidence="2">
    <location>
        <begin position="129"/>
        <end position="150"/>
    </location>
</feature>
<protein>
    <recommendedName>
        <fullName evidence="5">DUF624 domain-containing protein</fullName>
    </recommendedName>
</protein>
<accession>A0ABW7QCN6</accession>
<dbReference type="RefSeq" id="WP_397557423.1">
    <property type="nucleotide sequence ID" value="NZ_JBIQWL010000006.1"/>
</dbReference>
<feature type="compositionally biased region" description="Basic and acidic residues" evidence="1">
    <location>
        <begin position="1"/>
        <end position="14"/>
    </location>
</feature>
<feature type="transmembrane region" description="Helical" evidence="2">
    <location>
        <begin position="189"/>
        <end position="210"/>
    </location>
</feature>
<dbReference type="EMBL" id="JBIQWL010000006">
    <property type="protein sequence ID" value="MFH8251977.1"/>
    <property type="molecule type" value="Genomic_DNA"/>
</dbReference>
<keyword evidence="2" id="KW-0472">Membrane</keyword>